<proteinExistence type="predicted"/>
<sequence length="259" mass="29960">MMSLGLRLAAHLIRFEYGVVKPACSLTHDANFSRNCIRWSCRSLCCHNNQSTSSLSCSRFPPLIPMTVQNQQVSQLCFSSHSRRMWRITMDDEEKKRKRAEIDKLKKEERPVGLFAKVKYYVKRYWYIAIPVHFVGSLMWFGGLYAAVRSGIDIISLLEHLHLPESLIDRVKNTPPSAGVFVLTLILFKVASPLRYATTLAGIKIVFSTLKRMGKLPIAKEVEYQIRSKYESELKRIGRRYHKYSKSGVRAMKRRLDDK</sequence>
<evidence type="ECO:0000256" key="3">
    <source>
        <dbReference type="ARBA" id="ARBA00022989"/>
    </source>
</evidence>
<evidence type="ECO:0000256" key="2">
    <source>
        <dbReference type="ARBA" id="ARBA00022692"/>
    </source>
</evidence>
<dbReference type="Pfam" id="PF06916">
    <property type="entry name" value="FAM210A-B_dom"/>
    <property type="match status" value="1"/>
</dbReference>
<dbReference type="InterPro" id="IPR045866">
    <property type="entry name" value="FAM210A/B-like"/>
</dbReference>
<evidence type="ECO:0000256" key="4">
    <source>
        <dbReference type="ARBA" id="ARBA00023054"/>
    </source>
</evidence>
<keyword evidence="4" id="KW-0175">Coiled coil</keyword>
<dbReference type="WBParaSite" id="PgR032X_g051_t01">
    <property type="protein sequence ID" value="PgR032X_g051_t01"/>
    <property type="gene ID" value="PgR032X_g051"/>
</dbReference>
<reference evidence="9" key="1">
    <citation type="submission" date="2022-11" db="UniProtKB">
        <authorList>
            <consortium name="WormBaseParasite"/>
        </authorList>
    </citation>
    <scope>IDENTIFICATION</scope>
</reference>
<evidence type="ECO:0000313" key="9">
    <source>
        <dbReference type="WBParaSite" id="PgR032X_g051_t01"/>
    </source>
</evidence>
<keyword evidence="3 6" id="KW-1133">Transmembrane helix</keyword>
<name>A0A915BA40_PARUN</name>
<accession>A0A915BA40</accession>
<evidence type="ECO:0000313" key="8">
    <source>
        <dbReference type="Proteomes" id="UP000887569"/>
    </source>
</evidence>
<feature type="domain" description="DUF1279" evidence="7">
    <location>
        <begin position="117"/>
        <end position="203"/>
    </location>
</feature>
<keyword evidence="5 6" id="KW-0472">Membrane</keyword>
<organism evidence="8 9">
    <name type="scientific">Parascaris univalens</name>
    <name type="common">Nematode worm</name>
    <dbReference type="NCBI Taxonomy" id="6257"/>
    <lineage>
        <taxon>Eukaryota</taxon>
        <taxon>Metazoa</taxon>
        <taxon>Ecdysozoa</taxon>
        <taxon>Nematoda</taxon>
        <taxon>Chromadorea</taxon>
        <taxon>Rhabditida</taxon>
        <taxon>Spirurina</taxon>
        <taxon>Ascaridomorpha</taxon>
        <taxon>Ascaridoidea</taxon>
        <taxon>Ascarididae</taxon>
        <taxon>Parascaris</taxon>
    </lineage>
</organism>
<keyword evidence="2 6" id="KW-0812">Transmembrane</keyword>
<dbReference type="GO" id="GO:0005739">
    <property type="term" value="C:mitochondrion"/>
    <property type="evidence" value="ECO:0007669"/>
    <property type="project" value="TreeGrafter"/>
</dbReference>
<dbReference type="InterPro" id="IPR009688">
    <property type="entry name" value="FAM210A/B-like_dom"/>
</dbReference>
<evidence type="ECO:0000259" key="7">
    <source>
        <dbReference type="Pfam" id="PF06916"/>
    </source>
</evidence>
<evidence type="ECO:0000256" key="6">
    <source>
        <dbReference type="SAM" id="Phobius"/>
    </source>
</evidence>
<dbReference type="PANTHER" id="PTHR21377">
    <property type="entry name" value="PROTEIN FAM210B, MITOCHONDRIAL"/>
    <property type="match status" value="1"/>
</dbReference>
<dbReference type="PANTHER" id="PTHR21377:SF1">
    <property type="entry name" value="PROTEIN FAM210A"/>
    <property type="match status" value="1"/>
</dbReference>
<feature type="transmembrane region" description="Helical" evidence="6">
    <location>
        <begin position="125"/>
        <end position="148"/>
    </location>
</feature>
<dbReference type="Proteomes" id="UP000887569">
    <property type="component" value="Unplaced"/>
</dbReference>
<comment type="subcellular location">
    <subcellularLocation>
        <location evidence="1">Membrane</location>
        <topology evidence="1">Single-pass membrane protein</topology>
    </subcellularLocation>
</comment>
<protein>
    <submittedName>
        <fullName evidence="9">DUF1279 domain-containing protein</fullName>
    </submittedName>
</protein>
<dbReference type="GO" id="GO:0016020">
    <property type="term" value="C:membrane"/>
    <property type="evidence" value="ECO:0007669"/>
    <property type="project" value="UniProtKB-SubCell"/>
</dbReference>
<evidence type="ECO:0000256" key="1">
    <source>
        <dbReference type="ARBA" id="ARBA00004167"/>
    </source>
</evidence>
<dbReference type="AlphaFoldDB" id="A0A915BA40"/>
<keyword evidence="8" id="KW-1185">Reference proteome</keyword>
<evidence type="ECO:0000256" key="5">
    <source>
        <dbReference type="ARBA" id="ARBA00023136"/>
    </source>
</evidence>